<proteinExistence type="predicted"/>
<organism evidence="1 2">
    <name type="scientific">Nepenthes gracilis</name>
    <name type="common">Slender pitcher plant</name>
    <dbReference type="NCBI Taxonomy" id="150966"/>
    <lineage>
        <taxon>Eukaryota</taxon>
        <taxon>Viridiplantae</taxon>
        <taxon>Streptophyta</taxon>
        <taxon>Embryophyta</taxon>
        <taxon>Tracheophyta</taxon>
        <taxon>Spermatophyta</taxon>
        <taxon>Magnoliopsida</taxon>
        <taxon>eudicotyledons</taxon>
        <taxon>Gunneridae</taxon>
        <taxon>Pentapetalae</taxon>
        <taxon>Caryophyllales</taxon>
        <taxon>Nepenthaceae</taxon>
        <taxon>Nepenthes</taxon>
    </lineage>
</organism>
<dbReference type="EMBL" id="BSYO01000022">
    <property type="protein sequence ID" value="GMH21112.1"/>
    <property type="molecule type" value="Genomic_DNA"/>
</dbReference>
<name>A0AAD3T1T3_NEPGR</name>
<dbReference type="Proteomes" id="UP001279734">
    <property type="component" value="Unassembled WGS sequence"/>
</dbReference>
<accession>A0AAD3T1T3</accession>
<dbReference type="AlphaFoldDB" id="A0AAD3T1T3"/>
<gene>
    <name evidence="1" type="ORF">Nepgr_022954</name>
</gene>
<keyword evidence="2" id="KW-1185">Reference proteome</keyword>
<comment type="caution">
    <text evidence="1">The sequence shown here is derived from an EMBL/GenBank/DDBJ whole genome shotgun (WGS) entry which is preliminary data.</text>
</comment>
<evidence type="ECO:0000313" key="1">
    <source>
        <dbReference type="EMBL" id="GMH21112.1"/>
    </source>
</evidence>
<reference evidence="1" key="1">
    <citation type="submission" date="2023-05" db="EMBL/GenBank/DDBJ databases">
        <title>Nepenthes gracilis genome sequencing.</title>
        <authorList>
            <person name="Fukushima K."/>
        </authorList>
    </citation>
    <scope>NUCLEOTIDE SEQUENCE</scope>
    <source>
        <strain evidence="1">SING2019-196</strain>
    </source>
</reference>
<sequence>MQLLVCFHASIYPFEAVTGLGVAAACRCSLFVEDRCCCLVSLLVQPYQQVVVAIGMMSCCWQSFAAAAFWHAWRRISWSRWISWILLVTRLFDGWRLWSLGHHYADFVVLCLKWWQFVFAHCVDGATDRGLGLDECKGHPWAVYVDFKLWLDLEGLMMSDDAAVSVLVVVKFLHLNLMQFLVGSGSILLMLECSQVSGAVKVDGAFFDRLLVLAVSFFWSSWNTAAHGIDDLLLVVVLNCLCFCLLNHLKAAEGGMGLLLEWLLAPFCGAVKNGFVLLLRLLVSSCLQNLLHCLYGLLLVVIW</sequence>
<evidence type="ECO:0000313" key="2">
    <source>
        <dbReference type="Proteomes" id="UP001279734"/>
    </source>
</evidence>
<protein>
    <submittedName>
        <fullName evidence="1">Uncharacterized protein</fullName>
    </submittedName>
</protein>